<dbReference type="RefSeq" id="WP_147147947.1">
    <property type="nucleotide sequence ID" value="NZ_BJXN01000012.1"/>
</dbReference>
<dbReference type="EMBL" id="BJXN01000012">
    <property type="protein sequence ID" value="GEM90320.1"/>
    <property type="molecule type" value="Genomic_DNA"/>
</dbReference>
<dbReference type="AlphaFoldDB" id="A0A511RKY9"/>
<dbReference type="GO" id="GO:0009279">
    <property type="term" value="C:cell outer membrane"/>
    <property type="evidence" value="ECO:0007669"/>
    <property type="project" value="TreeGrafter"/>
</dbReference>
<accession>A0A511RKY9</accession>
<dbReference type="PANTHER" id="PTHR30189:SF1">
    <property type="entry name" value="LPS-ASSEMBLY PROTEIN LPTD"/>
    <property type="match status" value="1"/>
</dbReference>
<dbReference type="GO" id="GO:1990351">
    <property type="term" value="C:transporter complex"/>
    <property type="evidence" value="ECO:0007669"/>
    <property type="project" value="TreeGrafter"/>
</dbReference>
<dbReference type="OrthoDB" id="28677at2"/>
<name>A0A511RKY9_9DEIN</name>
<dbReference type="InterPro" id="IPR050218">
    <property type="entry name" value="LptD"/>
</dbReference>
<evidence type="ECO:0000313" key="2">
    <source>
        <dbReference type="Proteomes" id="UP000321827"/>
    </source>
</evidence>
<proteinExistence type="predicted"/>
<dbReference type="PANTHER" id="PTHR30189">
    <property type="entry name" value="LPS-ASSEMBLY PROTEIN"/>
    <property type="match status" value="1"/>
</dbReference>
<sequence>MRAAVWVLLALLAGWALAGRIEVTQADRLELRKVGDRELVVLVGAPVVLKLEKGEEVRADRVEYDRAARRLILIGQVYYQDAQGRVTEADYLELYLDDESLDALEVHIQSGGIDLWGPEATRVMGQILLTQGEFTPCARCGQDPYDYSFKARKVILYPGDRLVAYDVTVYTRGEVTFYWPVLLLHFSQRRPRLEVGTDPSDGWFVSADLPYVTRGGLGFTLLRWFQNRGWGLGFDHWGVGAAYEHYRTLYLPPEVGAERGSLEAQLDYRTGDKNLRDLPYYQTTTFKWKNAAQAADPPRWSLKTEYRLKEDGWRHELSLERRENTTSGRVRLKLSSRALGREEPRAEFRLQSYLDLGEAGPPAARVVPEMVLRWTRGWSGGGFSVKGSLYAGGYFDRTNELNRSARAAGVWASAGRIYVDHLDTFRPRPPWKGFSLIAENRFKGWYYDTGERQVDWRSTLRASQTLGGLRVEARLERRVAEGEAFFARDYIRPERKLDFKASSRWSVLPGLVLTASGGRDLEQAVYAPLKAGLEARPGPLTLKLDHLYDPQAGQHQATTGRLGLRLGDLAASVQSGYRYPDAAYDDLLLRASYALPGGNLSLTHKRDLNQGRPRETRAAFELRPGGARYSLSETYDHDGRRLKGQIGAGWGPFSLRLDHTSFFTDDPGDPNYRDHQLTLTAAWKEHRLTLLERWDGTQGRFGPGSLRFSSRFADLKSTWNVGAAWHLPEPGDEEVYLNEASIKGGFDVWSGGESWPALSVQGGFEYTRYDPDDRKFSFKDFGFTLGWQGEENTRLYLSALLTQEVRTSEGWPPLQPRFVVTLDRCCWALRFTLDAAAPSARIAFLYGDQSARFLFDESGIRMPWEGGL</sequence>
<evidence type="ECO:0000313" key="1">
    <source>
        <dbReference type="EMBL" id="GEM90320.1"/>
    </source>
</evidence>
<dbReference type="Gene3D" id="2.60.450.10">
    <property type="entry name" value="Lipopolysaccharide (LPS) transport protein A like domain"/>
    <property type="match status" value="1"/>
</dbReference>
<comment type="caution">
    <text evidence="1">The sequence shown here is derived from an EMBL/GenBank/DDBJ whole genome shotgun (WGS) entry which is preliminary data.</text>
</comment>
<reference evidence="1 2" key="1">
    <citation type="submission" date="2019-07" db="EMBL/GenBank/DDBJ databases">
        <title>Whole genome shotgun sequence of Oceanithermus desulfurans NBRC 100063.</title>
        <authorList>
            <person name="Hosoyama A."/>
            <person name="Uohara A."/>
            <person name="Ohji S."/>
            <person name="Ichikawa N."/>
        </authorList>
    </citation>
    <scope>NUCLEOTIDE SEQUENCE [LARGE SCALE GENOMIC DNA]</scope>
    <source>
        <strain evidence="1 2">NBRC 100063</strain>
    </source>
</reference>
<organism evidence="1 2">
    <name type="scientific">Oceanithermus desulfurans NBRC 100063</name>
    <dbReference type="NCBI Taxonomy" id="1227550"/>
    <lineage>
        <taxon>Bacteria</taxon>
        <taxon>Thermotogati</taxon>
        <taxon>Deinococcota</taxon>
        <taxon>Deinococci</taxon>
        <taxon>Thermales</taxon>
        <taxon>Thermaceae</taxon>
        <taxon>Oceanithermus</taxon>
    </lineage>
</organism>
<dbReference type="Proteomes" id="UP000321827">
    <property type="component" value="Unassembled WGS sequence"/>
</dbReference>
<evidence type="ECO:0008006" key="3">
    <source>
        <dbReference type="Google" id="ProtNLM"/>
    </source>
</evidence>
<gene>
    <name evidence="1" type="ORF">ODE01S_17540</name>
</gene>
<protein>
    <recommendedName>
        <fullName evidence="3">LPS-assembly protein LptD</fullName>
    </recommendedName>
</protein>